<evidence type="ECO:0000313" key="2">
    <source>
        <dbReference type="Proteomes" id="UP000234681"/>
    </source>
</evidence>
<name>A6JXR8_RAT</name>
<sequence>MADETQATVAQIYPLSSVEKQTLCHILSCCFFFHVYISIEKFMTTYM</sequence>
<accession>A6JXR8</accession>
<evidence type="ECO:0000313" key="1">
    <source>
        <dbReference type="EMBL" id="EDL96341.1"/>
    </source>
</evidence>
<organism evidence="1 2">
    <name type="scientific">Rattus norvegicus</name>
    <name type="common">Rat</name>
    <dbReference type="NCBI Taxonomy" id="10116"/>
    <lineage>
        <taxon>Eukaryota</taxon>
        <taxon>Metazoa</taxon>
        <taxon>Chordata</taxon>
        <taxon>Craniata</taxon>
        <taxon>Vertebrata</taxon>
        <taxon>Euteleostomi</taxon>
        <taxon>Mammalia</taxon>
        <taxon>Eutheria</taxon>
        <taxon>Euarchontoglires</taxon>
        <taxon>Glires</taxon>
        <taxon>Rodentia</taxon>
        <taxon>Myomorpha</taxon>
        <taxon>Muroidea</taxon>
        <taxon>Muridae</taxon>
        <taxon>Murinae</taxon>
        <taxon>Rattus</taxon>
    </lineage>
</organism>
<dbReference type="AlphaFoldDB" id="A6JXR8"/>
<dbReference type="EMBL" id="CH474005">
    <property type="protein sequence ID" value="EDL96341.1"/>
    <property type="molecule type" value="Genomic_DNA"/>
</dbReference>
<protein>
    <submittedName>
        <fullName evidence="1">RCG32382</fullName>
    </submittedName>
</protein>
<dbReference type="Proteomes" id="UP000234681">
    <property type="component" value="Chromosome 3"/>
</dbReference>
<reference evidence="1 2" key="1">
    <citation type="submission" date="2005-09" db="EMBL/GenBank/DDBJ databases">
        <authorList>
            <person name="Mural R.J."/>
            <person name="Li P.W."/>
            <person name="Adams M.D."/>
            <person name="Amanatides P.G."/>
            <person name="Baden-Tillson H."/>
            <person name="Barnstead M."/>
            <person name="Chin S.H."/>
            <person name="Dew I."/>
            <person name="Evans C.A."/>
            <person name="Ferriera S."/>
            <person name="Flanigan M."/>
            <person name="Fosler C."/>
            <person name="Glodek A."/>
            <person name="Gu Z."/>
            <person name="Holt R.A."/>
            <person name="Jennings D."/>
            <person name="Kraft C.L."/>
            <person name="Lu F."/>
            <person name="Nguyen T."/>
            <person name="Nusskern D.R."/>
            <person name="Pfannkoch C.M."/>
            <person name="Sitter C."/>
            <person name="Sutton G.G."/>
            <person name="Venter J.C."/>
            <person name="Wang Z."/>
            <person name="Woodage T."/>
            <person name="Zheng X.H."/>
            <person name="Zhong F."/>
        </authorList>
    </citation>
    <scope>NUCLEOTIDE SEQUENCE [LARGE SCALE GENOMIC DNA]</scope>
    <source>
        <strain>BN</strain>
        <strain evidence="2">Sprague-Dawley</strain>
    </source>
</reference>
<gene>
    <name evidence="1" type="ORF">rCG_32382</name>
</gene>
<proteinExistence type="predicted"/>